<evidence type="ECO:0000313" key="1">
    <source>
        <dbReference type="EMBL" id="KIM64852.1"/>
    </source>
</evidence>
<evidence type="ECO:0000313" key="2">
    <source>
        <dbReference type="Proteomes" id="UP000053989"/>
    </source>
</evidence>
<reference evidence="2" key="2">
    <citation type="submission" date="2015-01" db="EMBL/GenBank/DDBJ databases">
        <title>Evolutionary Origins and Diversification of the Mycorrhizal Mutualists.</title>
        <authorList>
            <consortium name="DOE Joint Genome Institute"/>
            <consortium name="Mycorrhizal Genomics Consortium"/>
            <person name="Kohler A."/>
            <person name="Kuo A."/>
            <person name="Nagy L.G."/>
            <person name="Floudas D."/>
            <person name="Copeland A."/>
            <person name="Barry K.W."/>
            <person name="Cichocki N."/>
            <person name="Veneault-Fourrey C."/>
            <person name="LaButti K."/>
            <person name="Lindquist E.A."/>
            <person name="Lipzen A."/>
            <person name="Lundell T."/>
            <person name="Morin E."/>
            <person name="Murat C."/>
            <person name="Riley R."/>
            <person name="Ohm R."/>
            <person name="Sun H."/>
            <person name="Tunlid A."/>
            <person name="Henrissat B."/>
            <person name="Grigoriev I.V."/>
            <person name="Hibbett D.S."/>
            <person name="Martin F."/>
        </authorList>
    </citation>
    <scope>NUCLEOTIDE SEQUENCE [LARGE SCALE GENOMIC DNA]</scope>
    <source>
        <strain evidence="2">Foug A</strain>
    </source>
</reference>
<dbReference type="InParanoid" id="A0A0C3AIY2"/>
<keyword evidence="2" id="KW-1185">Reference proteome</keyword>
<sequence>MGHSGGPPTRCVVFTCVRSAPIDLRRTNTSSFLAGALGNGATSVRYLAFCFLNKC</sequence>
<dbReference type="Proteomes" id="UP000053989">
    <property type="component" value="Unassembled WGS sequence"/>
</dbReference>
<proteinExistence type="predicted"/>
<name>A0A0C3AIY2_9AGAM</name>
<reference evidence="1 2" key="1">
    <citation type="submission" date="2014-04" db="EMBL/GenBank/DDBJ databases">
        <authorList>
            <consortium name="DOE Joint Genome Institute"/>
            <person name="Kuo A."/>
            <person name="Kohler A."/>
            <person name="Nagy L.G."/>
            <person name="Floudas D."/>
            <person name="Copeland A."/>
            <person name="Barry K.W."/>
            <person name="Cichocki N."/>
            <person name="Veneault-Fourrey C."/>
            <person name="LaButti K."/>
            <person name="Lindquist E.A."/>
            <person name="Lipzen A."/>
            <person name="Lundell T."/>
            <person name="Morin E."/>
            <person name="Murat C."/>
            <person name="Sun H."/>
            <person name="Tunlid A."/>
            <person name="Henrissat B."/>
            <person name="Grigoriev I.V."/>
            <person name="Hibbett D.S."/>
            <person name="Martin F."/>
            <person name="Nordberg H.P."/>
            <person name="Cantor M.N."/>
            <person name="Hua S.X."/>
        </authorList>
    </citation>
    <scope>NUCLEOTIDE SEQUENCE [LARGE SCALE GENOMIC DNA]</scope>
    <source>
        <strain evidence="1 2">Foug A</strain>
    </source>
</reference>
<dbReference type="EMBL" id="KN822026">
    <property type="protein sequence ID" value="KIM64852.1"/>
    <property type="molecule type" value="Genomic_DNA"/>
</dbReference>
<gene>
    <name evidence="1" type="ORF">SCLCIDRAFT_1212945</name>
</gene>
<accession>A0A0C3AIY2</accession>
<protein>
    <submittedName>
        <fullName evidence="1">Uncharacterized protein</fullName>
    </submittedName>
</protein>
<organism evidence="1 2">
    <name type="scientific">Scleroderma citrinum Foug A</name>
    <dbReference type="NCBI Taxonomy" id="1036808"/>
    <lineage>
        <taxon>Eukaryota</taxon>
        <taxon>Fungi</taxon>
        <taxon>Dikarya</taxon>
        <taxon>Basidiomycota</taxon>
        <taxon>Agaricomycotina</taxon>
        <taxon>Agaricomycetes</taxon>
        <taxon>Agaricomycetidae</taxon>
        <taxon>Boletales</taxon>
        <taxon>Sclerodermatineae</taxon>
        <taxon>Sclerodermataceae</taxon>
        <taxon>Scleroderma</taxon>
    </lineage>
</organism>
<dbReference type="AlphaFoldDB" id="A0A0C3AIY2"/>
<dbReference type="HOGENOM" id="CLU_3033706_0_0_1"/>